<comment type="caution">
    <text evidence="1">The sequence shown here is derived from an EMBL/GenBank/DDBJ whole genome shotgun (WGS) entry which is preliminary data.</text>
</comment>
<dbReference type="Pfam" id="PF07661">
    <property type="entry name" value="MORN_2"/>
    <property type="match status" value="3"/>
</dbReference>
<dbReference type="AlphaFoldDB" id="X0WHB9"/>
<accession>X0WHB9</accession>
<reference evidence="1" key="1">
    <citation type="journal article" date="2014" name="Front. Microbiol.">
        <title>High frequency of phylogenetically diverse reductive dehalogenase-homologous genes in deep subseafloor sedimentary metagenomes.</title>
        <authorList>
            <person name="Kawai M."/>
            <person name="Futagami T."/>
            <person name="Toyoda A."/>
            <person name="Takaki Y."/>
            <person name="Nishi S."/>
            <person name="Hori S."/>
            <person name="Arai W."/>
            <person name="Tsubouchi T."/>
            <person name="Morono Y."/>
            <person name="Uchiyama I."/>
            <person name="Ito T."/>
            <person name="Fujiyama A."/>
            <person name="Inagaki F."/>
            <person name="Takami H."/>
        </authorList>
    </citation>
    <scope>NUCLEOTIDE SEQUENCE</scope>
    <source>
        <strain evidence="1">Expedition CK06-06</strain>
    </source>
</reference>
<protein>
    <submittedName>
        <fullName evidence="1">Uncharacterized protein</fullName>
    </submittedName>
</protein>
<gene>
    <name evidence="1" type="ORF">S01H1_64538</name>
</gene>
<proteinExistence type="predicted"/>
<sequence length="157" mass="18291">MKKTITIILLMLVIPTIVFSEVIRKDKKYPDGRIKEAVFYSESREIARIIYDKNGNASRRIGRIPDGVVREYYESEQPKVEMNYKKGKRKDKDIDKSYYVSDNLKSEEYLKDGKLDGIGKQSYKNGELKADENYKSEEQEGLAKLYYKNGELLKGKN</sequence>
<dbReference type="InterPro" id="IPR011652">
    <property type="entry name" value="MORN_2"/>
</dbReference>
<feature type="non-terminal residue" evidence="1">
    <location>
        <position position="157"/>
    </location>
</feature>
<dbReference type="EMBL" id="BARS01042546">
    <property type="protein sequence ID" value="GAG30060.1"/>
    <property type="molecule type" value="Genomic_DNA"/>
</dbReference>
<evidence type="ECO:0000313" key="1">
    <source>
        <dbReference type="EMBL" id="GAG30060.1"/>
    </source>
</evidence>
<name>X0WHB9_9ZZZZ</name>
<organism evidence="1">
    <name type="scientific">marine sediment metagenome</name>
    <dbReference type="NCBI Taxonomy" id="412755"/>
    <lineage>
        <taxon>unclassified sequences</taxon>
        <taxon>metagenomes</taxon>
        <taxon>ecological metagenomes</taxon>
    </lineage>
</organism>
<dbReference type="Gene3D" id="3.90.930.1">
    <property type="match status" value="1"/>
</dbReference>
<dbReference type="SUPFAM" id="SSF82185">
    <property type="entry name" value="Histone H3 K4-specific methyltransferase SET7/9 N-terminal domain"/>
    <property type="match status" value="1"/>
</dbReference>